<dbReference type="InterPro" id="IPR029044">
    <property type="entry name" value="Nucleotide-diphossugar_trans"/>
</dbReference>
<proteinExistence type="inferred from homology"/>
<dbReference type="GO" id="GO:0016740">
    <property type="term" value="F:transferase activity"/>
    <property type="evidence" value="ECO:0007669"/>
    <property type="project" value="UniProtKB-KW"/>
</dbReference>
<feature type="transmembrane region" description="Helical" evidence="6">
    <location>
        <begin position="287"/>
        <end position="310"/>
    </location>
</feature>
<dbReference type="PANTHER" id="PTHR48090">
    <property type="entry name" value="UNDECAPRENYL-PHOSPHATE 4-DEOXY-4-FORMAMIDO-L-ARABINOSE TRANSFERASE-RELATED"/>
    <property type="match status" value="1"/>
</dbReference>
<comment type="subcellular location">
    <subcellularLocation>
        <location evidence="1">Membrane</location>
        <topology evidence="1">Multi-pass membrane protein</topology>
    </subcellularLocation>
</comment>
<organism evidence="9 10">
    <name type="scientific">Pengzhenrongella frigida</name>
    <dbReference type="NCBI Taxonomy" id="1259133"/>
    <lineage>
        <taxon>Bacteria</taxon>
        <taxon>Bacillati</taxon>
        <taxon>Actinomycetota</taxon>
        <taxon>Actinomycetes</taxon>
        <taxon>Micrococcales</taxon>
        <taxon>Pengzhenrongella</taxon>
    </lineage>
</organism>
<dbReference type="SUPFAM" id="SSF53448">
    <property type="entry name" value="Nucleotide-diphospho-sugar transferases"/>
    <property type="match status" value="1"/>
</dbReference>
<comment type="caution">
    <text evidence="9">The sequence shown here is derived from an EMBL/GenBank/DDBJ whole genome shotgun (WGS) entry which is preliminary data.</text>
</comment>
<keyword evidence="4 6" id="KW-1133">Transmembrane helix</keyword>
<dbReference type="CDD" id="cd04179">
    <property type="entry name" value="DPM_DPG-synthase_like"/>
    <property type="match status" value="1"/>
</dbReference>
<dbReference type="Proteomes" id="UP000293764">
    <property type="component" value="Unassembled WGS sequence"/>
</dbReference>
<dbReference type="GO" id="GO:0000271">
    <property type="term" value="P:polysaccharide biosynthetic process"/>
    <property type="evidence" value="ECO:0007669"/>
    <property type="project" value="InterPro"/>
</dbReference>
<dbReference type="PANTHER" id="PTHR48090:SF7">
    <property type="entry name" value="RFBJ PROTEIN"/>
    <property type="match status" value="1"/>
</dbReference>
<dbReference type="InterPro" id="IPR007267">
    <property type="entry name" value="GtrA_DPMS_TM"/>
</dbReference>
<evidence type="ECO:0000256" key="2">
    <source>
        <dbReference type="ARBA" id="ARBA00006739"/>
    </source>
</evidence>
<evidence type="ECO:0000256" key="4">
    <source>
        <dbReference type="ARBA" id="ARBA00022989"/>
    </source>
</evidence>
<keyword evidence="9" id="KW-0808">Transferase</keyword>
<keyword evidence="5 6" id="KW-0472">Membrane</keyword>
<protein>
    <submittedName>
        <fullName evidence="9">Glycosyltransferase</fullName>
    </submittedName>
</protein>
<evidence type="ECO:0000313" key="9">
    <source>
        <dbReference type="EMBL" id="RYV52324.1"/>
    </source>
</evidence>
<sequence length="360" mass="38382">MILLIPAYEPDDRLIALVTSIRTAAPDVHILIVDDGSGGAYGAVFDGARGLGATVIGHQANRGKGAALKSGFRHAGRTHPGEAIVCADCDGQHDVDDILRVADRVRTARTSMVLGARQFSGRVPVRSRFGNAVTRLLVRLATRLSLQDTQTGLRGYPASMVAWLQTVDGDRFEYELNLLLHATGAGYAVEEVEIATIYLEGNASSHFRPVADSVRIYAPLLRFLLSSLGAFVVDTAALLVLVALTGALLPAVVGARVLSSTVNFLVNRTLVFARGTDKPVRTAAAQYWLLAGVLLAANYGLLLVLTQLGLGLLPAKVLTEAALWVTGYQVQRRFVFAPPRASAVERPVAEPSRALGADVR</sequence>
<dbReference type="Pfam" id="PF00535">
    <property type="entry name" value="Glycos_transf_2"/>
    <property type="match status" value="1"/>
</dbReference>
<feature type="domain" description="Glycosyltransferase 2-like" evidence="7">
    <location>
        <begin position="4"/>
        <end position="130"/>
    </location>
</feature>
<dbReference type="AlphaFoldDB" id="A0A4V1ZHK1"/>
<dbReference type="OrthoDB" id="9810303at2"/>
<dbReference type="GO" id="GO:0016020">
    <property type="term" value="C:membrane"/>
    <property type="evidence" value="ECO:0007669"/>
    <property type="project" value="UniProtKB-SubCell"/>
</dbReference>
<dbReference type="InterPro" id="IPR050256">
    <property type="entry name" value="Glycosyltransferase_2"/>
</dbReference>
<reference evidence="9 10" key="1">
    <citation type="submission" date="2019-01" db="EMBL/GenBank/DDBJ databases">
        <title>Novel species of Cellulomonas.</title>
        <authorList>
            <person name="Liu Q."/>
            <person name="Xin Y.-H."/>
        </authorList>
    </citation>
    <scope>NUCLEOTIDE SEQUENCE [LARGE SCALE GENOMIC DNA]</scope>
    <source>
        <strain evidence="9 10">HLT2-17</strain>
    </source>
</reference>
<keyword evidence="3 6" id="KW-0812">Transmembrane</keyword>
<evidence type="ECO:0000259" key="8">
    <source>
        <dbReference type="Pfam" id="PF04138"/>
    </source>
</evidence>
<dbReference type="RefSeq" id="WP_130101322.1">
    <property type="nucleotide sequence ID" value="NZ_SDWW01000006.1"/>
</dbReference>
<evidence type="ECO:0000256" key="5">
    <source>
        <dbReference type="ARBA" id="ARBA00023136"/>
    </source>
</evidence>
<gene>
    <name evidence="9" type="ORF">EUA98_03705</name>
</gene>
<comment type="similarity">
    <text evidence="2">Belongs to the glycosyltransferase 2 family.</text>
</comment>
<dbReference type="Gene3D" id="3.90.550.10">
    <property type="entry name" value="Spore Coat Polysaccharide Biosynthesis Protein SpsA, Chain A"/>
    <property type="match status" value="1"/>
</dbReference>
<keyword evidence="10" id="KW-1185">Reference proteome</keyword>
<dbReference type="Pfam" id="PF04138">
    <property type="entry name" value="GtrA_DPMS_TM"/>
    <property type="match status" value="1"/>
</dbReference>
<feature type="transmembrane region" description="Helical" evidence="6">
    <location>
        <begin position="223"/>
        <end position="242"/>
    </location>
</feature>
<evidence type="ECO:0000256" key="1">
    <source>
        <dbReference type="ARBA" id="ARBA00004141"/>
    </source>
</evidence>
<evidence type="ECO:0000313" key="10">
    <source>
        <dbReference type="Proteomes" id="UP000293764"/>
    </source>
</evidence>
<evidence type="ECO:0000256" key="6">
    <source>
        <dbReference type="SAM" id="Phobius"/>
    </source>
</evidence>
<accession>A0A4V1ZHK1</accession>
<name>A0A4V1ZHK1_9MICO</name>
<evidence type="ECO:0000256" key="3">
    <source>
        <dbReference type="ARBA" id="ARBA00022692"/>
    </source>
</evidence>
<feature type="domain" description="GtrA/DPMS transmembrane" evidence="8">
    <location>
        <begin position="222"/>
        <end position="336"/>
    </location>
</feature>
<evidence type="ECO:0000259" key="7">
    <source>
        <dbReference type="Pfam" id="PF00535"/>
    </source>
</evidence>
<dbReference type="EMBL" id="SDWW01000006">
    <property type="protein sequence ID" value="RYV52324.1"/>
    <property type="molecule type" value="Genomic_DNA"/>
</dbReference>
<dbReference type="InterPro" id="IPR001173">
    <property type="entry name" value="Glyco_trans_2-like"/>
</dbReference>